<sequence>MKWGIQQLKNLLKNKTPSNKNYQTAAKQAAVFNLCNFDKNSKVPDKPSGQAVVQNVVVLFTLVS</sequence>
<accession>I3YV08</accession>
<protein>
    <submittedName>
        <fullName evidence="1">Uncharacterized protein</fullName>
    </submittedName>
</protein>
<reference evidence="1 2" key="1">
    <citation type="submission" date="2012-06" db="EMBL/GenBank/DDBJ databases">
        <title>The complete genome of Aequorivita sublithincola DSM 14238.</title>
        <authorList>
            <consortium name="US DOE Joint Genome Institute (JGI-PGF)"/>
            <person name="Lucas S."/>
            <person name="Copeland A."/>
            <person name="Lapidus A."/>
            <person name="Goodwin L."/>
            <person name="Pitluck S."/>
            <person name="Peters L."/>
            <person name="Munk A.C.C."/>
            <person name="Kyrpides N."/>
            <person name="Mavromatis K."/>
            <person name="Pagani I."/>
            <person name="Ivanova N."/>
            <person name="Ovchinnikova G."/>
            <person name="Zeytun A."/>
            <person name="Detter J.C."/>
            <person name="Han C."/>
            <person name="Land M."/>
            <person name="Hauser L."/>
            <person name="Markowitz V."/>
            <person name="Cheng J.-F."/>
            <person name="Hugenholtz P."/>
            <person name="Woyke T."/>
            <person name="Wu D."/>
            <person name="Tindall B."/>
            <person name="Faehnrich R."/>
            <person name="Brambilla E."/>
            <person name="Klenk H.-P."/>
            <person name="Eisen J.A."/>
        </authorList>
    </citation>
    <scope>NUCLEOTIDE SEQUENCE [LARGE SCALE GENOMIC DNA]</scope>
    <source>
        <strain evidence="2">DSM 14238 / LMG 21431 / ACAM 643 / 9-3</strain>
    </source>
</reference>
<dbReference type="HOGENOM" id="CLU_2857630_0_0_10"/>
<dbReference type="AlphaFoldDB" id="I3YV08"/>
<gene>
    <name evidence="1" type="ordered locus">Aeqsu_1333</name>
</gene>
<organism evidence="1 2">
    <name type="scientific">Aequorivita sublithincola (strain DSM 14238 / LMG 21431 / ACAM 643 / 9-3)</name>
    <dbReference type="NCBI Taxonomy" id="746697"/>
    <lineage>
        <taxon>Bacteria</taxon>
        <taxon>Pseudomonadati</taxon>
        <taxon>Bacteroidota</taxon>
        <taxon>Flavobacteriia</taxon>
        <taxon>Flavobacteriales</taxon>
        <taxon>Flavobacteriaceae</taxon>
        <taxon>Aequorivita</taxon>
    </lineage>
</organism>
<dbReference type="Proteomes" id="UP000006049">
    <property type="component" value="Chromosome"/>
</dbReference>
<keyword evidence="2" id="KW-1185">Reference proteome</keyword>
<proteinExistence type="predicted"/>
<evidence type="ECO:0000313" key="1">
    <source>
        <dbReference type="EMBL" id="AFL80826.1"/>
    </source>
</evidence>
<dbReference type="KEGG" id="asl:Aeqsu_1333"/>
<dbReference type="STRING" id="746697.Aeqsu_1333"/>
<name>I3YV08_AEQSU</name>
<dbReference type="EMBL" id="CP003280">
    <property type="protein sequence ID" value="AFL80826.1"/>
    <property type="molecule type" value="Genomic_DNA"/>
</dbReference>
<evidence type="ECO:0000313" key="2">
    <source>
        <dbReference type="Proteomes" id="UP000006049"/>
    </source>
</evidence>